<name>A0A9P0CC19_9CUCU</name>
<dbReference type="OrthoDB" id="77878at2759"/>
<dbReference type="PANTHER" id="PTHR20908">
    <property type="entry name" value="LD15586P"/>
    <property type="match status" value="1"/>
</dbReference>
<dbReference type="PANTHER" id="PTHR20908:SF1">
    <property type="entry name" value="LD15586P"/>
    <property type="match status" value="1"/>
</dbReference>
<dbReference type="AlphaFoldDB" id="A0A9P0CC19"/>
<keyword evidence="2" id="KW-1185">Reference proteome</keyword>
<dbReference type="InterPro" id="IPR029058">
    <property type="entry name" value="AB_hydrolase_fold"/>
</dbReference>
<evidence type="ECO:0000313" key="1">
    <source>
        <dbReference type="EMBL" id="CAH1100782.1"/>
    </source>
</evidence>
<dbReference type="GO" id="GO:0017171">
    <property type="term" value="F:serine hydrolase activity"/>
    <property type="evidence" value="ECO:0007669"/>
    <property type="project" value="TreeGrafter"/>
</dbReference>
<dbReference type="Gene3D" id="3.40.50.1820">
    <property type="entry name" value="alpha/beta hydrolase"/>
    <property type="match status" value="1"/>
</dbReference>
<dbReference type="EMBL" id="OV651822">
    <property type="protein sequence ID" value="CAH1100782.1"/>
    <property type="molecule type" value="Genomic_DNA"/>
</dbReference>
<evidence type="ECO:0008006" key="3">
    <source>
        <dbReference type="Google" id="ProtNLM"/>
    </source>
</evidence>
<dbReference type="Pfam" id="PF05705">
    <property type="entry name" value="DUF829"/>
    <property type="match status" value="1"/>
</dbReference>
<gene>
    <name evidence="1" type="ORF">PSYICH_LOCUS2227</name>
</gene>
<evidence type="ECO:0000313" key="2">
    <source>
        <dbReference type="Proteomes" id="UP001153636"/>
    </source>
</evidence>
<protein>
    <recommendedName>
        <fullName evidence="3">Transmembrane protein 53</fullName>
    </recommendedName>
</protein>
<reference evidence="1" key="1">
    <citation type="submission" date="2022-01" db="EMBL/GenBank/DDBJ databases">
        <authorList>
            <person name="King R."/>
        </authorList>
    </citation>
    <scope>NUCLEOTIDE SEQUENCE</scope>
</reference>
<proteinExistence type="predicted"/>
<dbReference type="Proteomes" id="UP001153636">
    <property type="component" value="Chromosome 10"/>
</dbReference>
<sequence>MALQRMTVLAIKNGFKSFADGVESKRSKVASVLIFSAQMRFISSVEITKNISLISNEKKSCKVINMQLDTPQERPLMVMLSWLMAKKKHVYKYADIYLKHDFDVLNVNISPWQLLWPTKGTQVVAKDLLRFLDVNASYSPLVLHGFSVGAYLWGEVLVNISSEKQRYDNLVNRIVGQVWDSAADITEIPIGLPVAVFPRNKVLQNTMRQYVLYHLKTFDKVATVHYVRSSQMFHTNLIKAPAQFFVSKTDPIGAVPSNQRVRENWENMGIQVNWKCWDKSPHVGHFRAHPKEYLGELENFLASLKIPQVSKEQQHEKIKAKL</sequence>
<organism evidence="1 2">
    <name type="scientific">Psylliodes chrysocephalus</name>
    <dbReference type="NCBI Taxonomy" id="3402493"/>
    <lineage>
        <taxon>Eukaryota</taxon>
        <taxon>Metazoa</taxon>
        <taxon>Ecdysozoa</taxon>
        <taxon>Arthropoda</taxon>
        <taxon>Hexapoda</taxon>
        <taxon>Insecta</taxon>
        <taxon>Pterygota</taxon>
        <taxon>Neoptera</taxon>
        <taxon>Endopterygota</taxon>
        <taxon>Coleoptera</taxon>
        <taxon>Polyphaga</taxon>
        <taxon>Cucujiformia</taxon>
        <taxon>Chrysomeloidea</taxon>
        <taxon>Chrysomelidae</taxon>
        <taxon>Galerucinae</taxon>
        <taxon>Alticini</taxon>
        <taxon>Psylliodes</taxon>
    </lineage>
</organism>
<dbReference type="SUPFAM" id="SSF53474">
    <property type="entry name" value="alpha/beta-Hydrolases"/>
    <property type="match status" value="1"/>
</dbReference>
<accession>A0A9P0CC19</accession>
<dbReference type="InterPro" id="IPR008547">
    <property type="entry name" value="DUF829_TMEM53"/>
</dbReference>